<dbReference type="Gene3D" id="3.40.50.150">
    <property type="entry name" value="Vaccinia Virus protein VP39"/>
    <property type="match status" value="1"/>
</dbReference>
<accession>A0A3A9AMP3</accession>
<proteinExistence type="predicted"/>
<dbReference type="Proteomes" id="UP000280696">
    <property type="component" value="Unassembled WGS sequence"/>
</dbReference>
<keyword evidence="6" id="KW-1185">Reference proteome</keyword>
<gene>
    <name evidence="5" type="ORF">D7V94_18685</name>
</gene>
<dbReference type="CDD" id="cd02440">
    <property type="entry name" value="AdoMet_MTases"/>
    <property type="match status" value="1"/>
</dbReference>
<reference evidence="5 6" key="1">
    <citation type="submission" date="2018-09" db="EMBL/GenBank/DDBJ databases">
        <title>Murine metabolic-syndrome-specific gut microbial biobank.</title>
        <authorList>
            <person name="Liu C."/>
        </authorList>
    </citation>
    <scope>NUCLEOTIDE SEQUENCE [LARGE SCALE GENOMIC DNA]</scope>
    <source>
        <strain evidence="5 6">0.1xD8-82</strain>
    </source>
</reference>
<evidence type="ECO:0000259" key="4">
    <source>
        <dbReference type="Pfam" id="PF13847"/>
    </source>
</evidence>
<evidence type="ECO:0000256" key="3">
    <source>
        <dbReference type="ARBA" id="ARBA00022691"/>
    </source>
</evidence>
<dbReference type="PANTHER" id="PTHR13610:SF11">
    <property type="entry name" value="METHYLTRANSFERASE DOMAIN-CONTAINING PROTEIN"/>
    <property type="match status" value="1"/>
</dbReference>
<evidence type="ECO:0000256" key="1">
    <source>
        <dbReference type="ARBA" id="ARBA00022603"/>
    </source>
</evidence>
<dbReference type="EMBL" id="RAYQ01000024">
    <property type="protein sequence ID" value="RKI88773.1"/>
    <property type="molecule type" value="Genomic_DNA"/>
</dbReference>
<sequence length="234" mass="27532">MLKCGKGSRDGGHMDTCKRCQNVRQIHKKEKINMFRRWKRYFRFGVQYFLYEKPKGLDFTMRDLSLLKSSRGLYHGYSKTEERHLKEIFGNLSFTGEERLLDIGCGKGVVLLEASAYPFQKVAGIDIDERLITVARKNFQILKMEDRVECIQANATEFEMYGEYNVFFLFNPFAAPVMEKVVDKLIAVSGEKRITVIYHNPVYIELFRKEKTLKETHWLYDKVKDYNTCIFQLG</sequence>
<dbReference type="InterPro" id="IPR025714">
    <property type="entry name" value="Methyltranfer_dom"/>
</dbReference>
<protein>
    <submittedName>
        <fullName evidence="5">Methyltransferase domain-containing protein</fullName>
    </submittedName>
</protein>
<dbReference type="AlphaFoldDB" id="A0A3A9AMP3"/>
<dbReference type="OrthoDB" id="9780095at2"/>
<keyword evidence="1 5" id="KW-0489">Methyltransferase</keyword>
<dbReference type="SUPFAM" id="SSF53335">
    <property type="entry name" value="S-adenosyl-L-methionine-dependent methyltransferases"/>
    <property type="match status" value="1"/>
</dbReference>
<dbReference type="PANTHER" id="PTHR13610">
    <property type="entry name" value="METHYLTRANSFERASE DOMAIN-CONTAINING PROTEIN"/>
    <property type="match status" value="1"/>
</dbReference>
<comment type="caution">
    <text evidence="5">The sequence shown here is derived from an EMBL/GenBank/DDBJ whole genome shotgun (WGS) entry which is preliminary data.</text>
</comment>
<dbReference type="InterPro" id="IPR029063">
    <property type="entry name" value="SAM-dependent_MTases_sf"/>
</dbReference>
<dbReference type="Pfam" id="PF13847">
    <property type="entry name" value="Methyltransf_31"/>
    <property type="match status" value="1"/>
</dbReference>
<feature type="domain" description="Methyltransferase" evidence="4">
    <location>
        <begin position="97"/>
        <end position="200"/>
    </location>
</feature>
<dbReference type="GO" id="GO:0032259">
    <property type="term" value="P:methylation"/>
    <property type="evidence" value="ECO:0007669"/>
    <property type="project" value="UniProtKB-KW"/>
</dbReference>
<dbReference type="GO" id="GO:0016279">
    <property type="term" value="F:protein-lysine N-methyltransferase activity"/>
    <property type="evidence" value="ECO:0007669"/>
    <property type="project" value="InterPro"/>
</dbReference>
<evidence type="ECO:0000313" key="6">
    <source>
        <dbReference type="Proteomes" id="UP000280696"/>
    </source>
</evidence>
<dbReference type="InterPro" id="IPR026170">
    <property type="entry name" value="FAM173A/B"/>
</dbReference>
<organism evidence="5 6">
    <name type="scientific">Parablautia intestinalis</name>
    <dbReference type="NCBI Taxonomy" id="2320100"/>
    <lineage>
        <taxon>Bacteria</taxon>
        <taxon>Bacillati</taxon>
        <taxon>Bacillota</taxon>
        <taxon>Clostridia</taxon>
        <taxon>Lachnospirales</taxon>
        <taxon>Lachnospiraceae</taxon>
        <taxon>Parablautia</taxon>
    </lineage>
</organism>
<keyword evidence="3" id="KW-0949">S-adenosyl-L-methionine</keyword>
<name>A0A3A9AMP3_9FIRM</name>
<evidence type="ECO:0000256" key="2">
    <source>
        <dbReference type="ARBA" id="ARBA00022679"/>
    </source>
</evidence>
<keyword evidence="2 5" id="KW-0808">Transferase</keyword>
<evidence type="ECO:0000313" key="5">
    <source>
        <dbReference type="EMBL" id="RKI88773.1"/>
    </source>
</evidence>